<proteinExistence type="predicted"/>
<reference evidence="1 2" key="1">
    <citation type="submission" date="2019-08" db="EMBL/GenBank/DDBJ databases">
        <title>Deep-cultivation of Planctomycetes and their phenomic and genomic characterization uncovers novel biology.</title>
        <authorList>
            <person name="Wiegand S."/>
            <person name="Jogler M."/>
            <person name="Boedeker C."/>
            <person name="Pinto D."/>
            <person name="Vollmers J."/>
            <person name="Rivas-Marin E."/>
            <person name="Kohn T."/>
            <person name="Peeters S.H."/>
            <person name="Heuer A."/>
            <person name="Rast P."/>
            <person name="Oberbeckmann S."/>
            <person name="Bunk B."/>
            <person name="Jeske O."/>
            <person name="Meyerdierks A."/>
            <person name="Storesund J.E."/>
            <person name="Kallscheuer N."/>
            <person name="Luecker S."/>
            <person name="Lage O.M."/>
            <person name="Pohl T."/>
            <person name="Merkel B.J."/>
            <person name="Hornburger P."/>
            <person name="Mueller R.-W."/>
            <person name="Bruemmer F."/>
            <person name="Labrenz M."/>
            <person name="Spormann A.M."/>
            <person name="Op den Camp H."/>
            <person name="Overmann J."/>
            <person name="Amann R."/>
            <person name="Jetten M.S.M."/>
            <person name="Mascher T."/>
            <person name="Medema M.H."/>
            <person name="Devos D.P."/>
            <person name="Kaster A.-K."/>
            <person name="Ovreas L."/>
            <person name="Rohde M."/>
            <person name="Galperin M.Y."/>
            <person name="Jogler C."/>
        </authorList>
    </citation>
    <scope>NUCLEOTIDE SEQUENCE [LARGE SCALE GENOMIC DNA]</scope>
    <source>
        <strain evidence="1 2">Pr1d</strain>
    </source>
</reference>
<name>A0A5B9Q8N9_9BACT</name>
<dbReference type="KEGG" id="bgok:Pr1d_26550"/>
<accession>A0A5B9Q8N9</accession>
<protein>
    <submittedName>
        <fullName evidence="1">Uncharacterized protein</fullName>
    </submittedName>
</protein>
<organism evidence="1 2">
    <name type="scientific">Bythopirellula goksoeyrii</name>
    <dbReference type="NCBI Taxonomy" id="1400387"/>
    <lineage>
        <taxon>Bacteria</taxon>
        <taxon>Pseudomonadati</taxon>
        <taxon>Planctomycetota</taxon>
        <taxon>Planctomycetia</taxon>
        <taxon>Pirellulales</taxon>
        <taxon>Lacipirellulaceae</taxon>
        <taxon>Bythopirellula</taxon>
    </lineage>
</organism>
<sequence>MCHSDFVDAIAMRLQDEDTDGNLGRKRGRTIFQKQFCPAL</sequence>
<evidence type="ECO:0000313" key="1">
    <source>
        <dbReference type="EMBL" id="QEG35357.1"/>
    </source>
</evidence>
<keyword evidence="2" id="KW-1185">Reference proteome</keyword>
<gene>
    <name evidence="1" type="ORF">Pr1d_26550</name>
</gene>
<dbReference type="EMBL" id="CP042913">
    <property type="protein sequence ID" value="QEG35357.1"/>
    <property type="molecule type" value="Genomic_DNA"/>
</dbReference>
<dbReference type="Proteomes" id="UP000323917">
    <property type="component" value="Chromosome"/>
</dbReference>
<dbReference type="AlphaFoldDB" id="A0A5B9Q8N9"/>
<evidence type="ECO:0000313" key="2">
    <source>
        <dbReference type="Proteomes" id="UP000323917"/>
    </source>
</evidence>